<name>A0A0G4II56_PLABS</name>
<dbReference type="Gene3D" id="1.10.8.10">
    <property type="entry name" value="DNA helicase RuvA subunit, C-terminal domain"/>
    <property type="match status" value="1"/>
</dbReference>
<feature type="region of interest" description="Disordered" evidence="5">
    <location>
        <begin position="215"/>
        <end position="247"/>
    </location>
</feature>
<keyword evidence="10" id="KW-0496">Mitochondrion</keyword>
<dbReference type="OrthoDB" id="272778at2759"/>
<dbReference type="Pfam" id="PF00627">
    <property type="entry name" value="UBA"/>
    <property type="match status" value="1"/>
</dbReference>
<feature type="chain" id="PRO_5033223243" description="UBA domain-containing protein" evidence="7">
    <location>
        <begin position="29"/>
        <end position="295"/>
    </location>
</feature>
<keyword evidence="7" id="KW-0732">Signal</keyword>
<organism evidence="9 11">
    <name type="scientific">Plasmodiophora brassicae</name>
    <name type="common">Clubroot disease agent</name>
    <dbReference type="NCBI Taxonomy" id="37360"/>
    <lineage>
        <taxon>Eukaryota</taxon>
        <taxon>Sar</taxon>
        <taxon>Rhizaria</taxon>
        <taxon>Endomyxa</taxon>
        <taxon>Phytomyxea</taxon>
        <taxon>Plasmodiophorida</taxon>
        <taxon>Plasmodiophoridae</taxon>
        <taxon>Plasmodiophora</taxon>
    </lineage>
</organism>
<dbReference type="EMBL" id="CDSF01000002">
    <property type="protein sequence ID" value="CEO94888.1"/>
    <property type="molecule type" value="Genomic_DNA"/>
</dbReference>
<reference evidence="10 12" key="2">
    <citation type="submission" date="2018-03" db="EMBL/GenBank/DDBJ databases">
        <authorList>
            <person name="Fogelqvist J."/>
        </authorList>
    </citation>
    <scope>NUCLEOTIDE SEQUENCE [LARGE SCALE GENOMIC DNA]</scope>
</reference>
<evidence type="ECO:0000256" key="4">
    <source>
        <dbReference type="ARBA" id="ARBA00023136"/>
    </source>
</evidence>
<dbReference type="SUPFAM" id="SSF144091">
    <property type="entry name" value="Rhomboid-like"/>
    <property type="match status" value="1"/>
</dbReference>
<evidence type="ECO:0000256" key="3">
    <source>
        <dbReference type="ARBA" id="ARBA00022989"/>
    </source>
</evidence>
<proteinExistence type="predicted"/>
<feature type="domain" description="UBA" evidence="8">
    <location>
        <begin position="245"/>
        <end position="285"/>
    </location>
</feature>
<dbReference type="Gene3D" id="1.20.1540.10">
    <property type="entry name" value="Rhomboid-like"/>
    <property type="match status" value="1"/>
</dbReference>
<evidence type="ECO:0000313" key="9">
    <source>
        <dbReference type="EMBL" id="CEO94888.1"/>
    </source>
</evidence>
<dbReference type="InterPro" id="IPR022764">
    <property type="entry name" value="Peptidase_S54_rhomboid_dom"/>
</dbReference>
<evidence type="ECO:0000259" key="8">
    <source>
        <dbReference type="PROSITE" id="PS50030"/>
    </source>
</evidence>
<geneLocation type="mitochondrion" evidence="10"/>
<dbReference type="InterPro" id="IPR009060">
    <property type="entry name" value="UBA-like_sf"/>
</dbReference>
<dbReference type="OMA" id="NYQDHRP"/>
<dbReference type="STRING" id="37360.A0A0G4II56"/>
<protein>
    <recommendedName>
        <fullName evidence="8">UBA domain-containing protein</fullName>
    </recommendedName>
</protein>
<dbReference type="PROSITE" id="PS50030">
    <property type="entry name" value="UBA"/>
    <property type="match status" value="1"/>
</dbReference>
<accession>A0A0G4II56</accession>
<dbReference type="SMART" id="SM00165">
    <property type="entry name" value="UBA"/>
    <property type="match status" value="1"/>
</dbReference>
<evidence type="ECO:0000313" key="11">
    <source>
        <dbReference type="Proteomes" id="UP000039324"/>
    </source>
</evidence>
<feature type="transmembrane region" description="Helical" evidence="6">
    <location>
        <begin position="86"/>
        <end position="104"/>
    </location>
</feature>
<comment type="subcellular location">
    <subcellularLocation>
        <location evidence="1">Membrane</location>
        <topology evidence="1">Multi-pass membrane protein</topology>
    </subcellularLocation>
</comment>
<evidence type="ECO:0000256" key="5">
    <source>
        <dbReference type="SAM" id="MobiDB-lite"/>
    </source>
</evidence>
<dbReference type="PANTHER" id="PTHR43066">
    <property type="entry name" value="RHOMBOID-RELATED PROTEIN"/>
    <property type="match status" value="1"/>
</dbReference>
<keyword evidence="11" id="KW-1185">Reference proteome</keyword>
<dbReference type="Proteomes" id="UP000290189">
    <property type="component" value="Unassembled WGS sequence"/>
</dbReference>
<keyword evidence="3 6" id="KW-1133">Transmembrane helix</keyword>
<dbReference type="PANTHER" id="PTHR43066:SF21">
    <property type="entry name" value="UBIQUITIN-ASSOCIATED DOMAIN-CONTAINING PROTEIN 2"/>
    <property type="match status" value="1"/>
</dbReference>
<dbReference type="InterPro" id="IPR035952">
    <property type="entry name" value="Rhomboid-like_sf"/>
</dbReference>
<dbReference type="Pfam" id="PF01694">
    <property type="entry name" value="Rhomboid"/>
    <property type="match status" value="1"/>
</dbReference>
<evidence type="ECO:0000256" key="2">
    <source>
        <dbReference type="ARBA" id="ARBA00022692"/>
    </source>
</evidence>
<gene>
    <name evidence="9" type="ORF">PBRA_003701</name>
    <name evidence="10" type="ORF">PLBR_LOCUS1436</name>
</gene>
<keyword evidence="2 6" id="KW-0812">Transmembrane</keyword>
<evidence type="ECO:0000256" key="6">
    <source>
        <dbReference type="SAM" id="Phobius"/>
    </source>
</evidence>
<dbReference type="InterPro" id="IPR015940">
    <property type="entry name" value="UBA"/>
</dbReference>
<dbReference type="GO" id="GO:0016020">
    <property type="term" value="C:membrane"/>
    <property type="evidence" value="ECO:0007669"/>
    <property type="project" value="UniProtKB-SubCell"/>
</dbReference>
<sequence length="295" mass="31891">MLGYGSSGFGSAPVSKLLVLTTVAMSLAAGLVRDRTAFDLSWNKSYEVWRFVACHFVFQTPPELFFGVIILYAFRTFERMMGSRKFASMILFFMFSSSILQLGLSAAMHGVGLAQPGPYAIVFGVFVYFFARIPSVSSVKLVGIPLGEKAIMYLLGAQLALASMPTARSFVASVIGLISGVLHIVEALPFNKFEIPISVVRLCENTFGRFLSTDGASSAGGQHSRRPADHEMLNRGTGSVQDVPAPNESDVTMLVGMGFSEDAVRRALVESFNDVERASNILLDNNNNSNSSRAG</sequence>
<feature type="transmembrane region" description="Helical" evidence="6">
    <location>
        <begin position="49"/>
        <end position="74"/>
    </location>
</feature>
<dbReference type="SUPFAM" id="SSF46934">
    <property type="entry name" value="UBA-like"/>
    <property type="match status" value="1"/>
</dbReference>
<dbReference type="GO" id="GO:0004252">
    <property type="term" value="F:serine-type endopeptidase activity"/>
    <property type="evidence" value="ECO:0007669"/>
    <property type="project" value="InterPro"/>
</dbReference>
<evidence type="ECO:0000256" key="7">
    <source>
        <dbReference type="SAM" id="SignalP"/>
    </source>
</evidence>
<dbReference type="AlphaFoldDB" id="A0A0G4II56"/>
<reference evidence="9 11" key="1">
    <citation type="submission" date="2015-02" db="EMBL/GenBank/DDBJ databases">
        <authorList>
            <person name="Chooi Y.-H."/>
        </authorList>
    </citation>
    <scope>NUCLEOTIDE SEQUENCE [LARGE SCALE GENOMIC DNA]</scope>
    <source>
        <strain evidence="9">E3</strain>
    </source>
</reference>
<feature type="transmembrane region" description="Helical" evidence="6">
    <location>
        <begin position="116"/>
        <end position="134"/>
    </location>
</feature>
<evidence type="ECO:0000256" key="1">
    <source>
        <dbReference type="ARBA" id="ARBA00004141"/>
    </source>
</evidence>
<evidence type="ECO:0000313" key="12">
    <source>
        <dbReference type="Proteomes" id="UP000290189"/>
    </source>
</evidence>
<dbReference type="Proteomes" id="UP000039324">
    <property type="component" value="Unassembled WGS sequence"/>
</dbReference>
<evidence type="ECO:0000313" key="10">
    <source>
        <dbReference type="EMBL" id="SPQ94221.1"/>
    </source>
</evidence>
<keyword evidence="4 6" id="KW-0472">Membrane</keyword>
<dbReference type="EMBL" id="OVEO01000002">
    <property type="protein sequence ID" value="SPQ94221.1"/>
    <property type="molecule type" value="Genomic_DNA"/>
</dbReference>
<feature type="signal peptide" evidence="7">
    <location>
        <begin position="1"/>
        <end position="28"/>
    </location>
</feature>